<dbReference type="InterPro" id="IPR006095">
    <property type="entry name" value="Glu/Leu/Phe/Val/Trp_DH"/>
</dbReference>
<dbReference type="PRINTS" id="PR00082">
    <property type="entry name" value="GLFDHDRGNASE"/>
</dbReference>
<comment type="similarity">
    <text evidence="1 6">Belongs to the Glu/Leu/Phe/Val dehydrogenases family.</text>
</comment>
<evidence type="ECO:0000259" key="7">
    <source>
        <dbReference type="SMART" id="SM00839"/>
    </source>
</evidence>
<reference evidence="8 9" key="1">
    <citation type="journal article" date="2011" name="J. Bacteriol.">
        <title>Genome sequence of Haloplasma contractile, an unusual contractile bacterium from a deep-sea anoxic brine lake.</title>
        <authorList>
            <person name="Antunes A."/>
            <person name="Alam I."/>
            <person name="El Dorry H."/>
            <person name="Siam R."/>
            <person name="Robertson A."/>
            <person name="Bajic V.B."/>
            <person name="Stingl U."/>
        </authorList>
    </citation>
    <scope>NUCLEOTIDE SEQUENCE [LARGE SCALE GENOMIC DNA]</scope>
    <source>
        <strain evidence="8 9">SSD-17B</strain>
    </source>
</reference>
<dbReference type="eggNOG" id="COG0334">
    <property type="taxonomic scope" value="Bacteria"/>
</dbReference>
<dbReference type="RefSeq" id="WP_008825440.1">
    <property type="nucleotide sequence ID" value="NZ_AFNU02000009.1"/>
</dbReference>
<keyword evidence="2 6" id="KW-0560">Oxidoreductase</keyword>
<dbReference type="PANTHER" id="PTHR42722:SF1">
    <property type="entry name" value="VALINE DEHYDROGENASE"/>
    <property type="match status" value="1"/>
</dbReference>
<dbReference type="SUPFAM" id="SSF51735">
    <property type="entry name" value="NAD(P)-binding Rossmann-fold domains"/>
    <property type="match status" value="1"/>
</dbReference>
<dbReference type="GO" id="GO:0050049">
    <property type="term" value="F:L-leucine dehydrogenase activity"/>
    <property type="evidence" value="ECO:0007669"/>
    <property type="project" value="UniProtKB-EC"/>
</dbReference>
<dbReference type="InterPro" id="IPR006096">
    <property type="entry name" value="Glu/Leu/Phe/Val/Trp_DH_C"/>
</dbReference>
<keyword evidence="9" id="KW-1185">Reference proteome</keyword>
<evidence type="ECO:0000256" key="3">
    <source>
        <dbReference type="ARBA" id="ARBA00023027"/>
    </source>
</evidence>
<organism evidence="8 9">
    <name type="scientific">Haloplasma contractile SSD-17B</name>
    <dbReference type="NCBI Taxonomy" id="1033810"/>
    <lineage>
        <taxon>Bacteria</taxon>
        <taxon>Bacillati</taxon>
        <taxon>Mycoplasmatota</taxon>
        <taxon>Mollicutes</taxon>
        <taxon>Haloplasmatales</taxon>
        <taxon>Haloplasmataceae</taxon>
        <taxon>Haloplasma</taxon>
    </lineage>
</organism>
<dbReference type="STRING" id="1033810.HLPCO_002322"/>
<gene>
    <name evidence="8" type="ORF">HLPCO_002322</name>
</gene>
<dbReference type="SUPFAM" id="SSF53223">
    <property type="entry name" value="Aminoacid dehydrogenase-like, N-terminal domain"/>
    <property type="match status" value="1"/>
</dbReference>
<evidence type="ECO:0000256" key="1">
    <source>
        <dbReference type="ARBA" id="ARBA00006382"/>
    </source>
</evidence>
<name>U2E9V5_9MOLU</name>
<protein>
    <submittedName>
        <fullName evidence="8">Leucine dehydrogenase protein</fullName>
        <ecNumber evidence="8">1.4.1.9</ecNumber>
    </submittedName>
</protein>
<dbReference type="PANTHER" id="PTHR42722">
    <property type="entry name" value="LEUCINE DEHYDROGENASE"/>
    <property type="match status" value="1"/>
</dbReference>
<proteinExistence type="inferred from homology"/>
<dbReference type="EMBL" id="AFNU02000009">
    <property type="protein sequence ID" value="ERJ11621.1"/>
    <property type="molecule type" value="Genomic_DNA"/>
</dbReference>
<evidence type="ECO:0000313" key="8">
    <source>
        <dbReference type="EMBL" id="ERJ11621.1"/>
    </source>
</evidence>
<dbReference type="Gene3D" id="3.40.50.10860">
    <property type="entry name" value="Leucine Dehydrogenase, chain A, domain 1"/>
    <property type="match status" value="1"/>
</dbReference>
<dbReference type="Pfam" id="PF02812">
    <property type="entry name" value="ELFV_dehydrog_N"/>
    <property type="match status" value="1"/>
</dbReference>
<dbReference type="Pfam" id="PF00208">
    <property type="entry name" value="ELFV_dehydrog"/>
    <property type="match status" value="1"/>
</dbReference>
<feature type="binding site" evidence="5">
    <location>
        <begin position="177"/>
        <end position="182"/>
    </location>
    <ligand>
        <name>NAD(+)</name>
        <dbReference type="ChEBI" id="CHEBI:57540"/>
    </ligand>
</feature>
<dbReference type="InterPro" id="IPR006097">
    <property type="entry name" value="Glu/Leu/Phe/Val/Trp_DH_dimer"/>
</dbReference>
<sequence>MKVFEYMEKYGHEQISFFHDKETGLKGITAIHDTTLGPAIGGTRLYDYQSEDEALFDVVRLSRGMTYKCAAAECNTGGGKSVLIGNPNEVKNEAYLRAYGRYVQSLNGRFYTGEDMNISEYDVDYMMMESDCLNGRADMSGNPSPVTAYGVYWGVKASAKEKWGNDCLKGKTIAVQGLGAVGYTLCDYLYKEGAKLIVTDINENRIEQAVNEFDAKGVAINDIYGVECDIFSPNSIGAILNDQTIPQLTCEIVAGAANNVLLEEEKHGTMLTKKGILYAPDFVINGGGLVNVYQEFFPPYNRENALKEVKKIYNRLLNIFKYAKEKNLNTQDAATELAKNRIETLKNVRSNYIPNAKSL</sequence>
<dbReference type="GO" id="GO:0006520">
    <property type="term" value="P:amino acid metabolic process"/>
    <property type="evidence" value="ECO:0007669"/>
    <property type="project" value="InterPro"/>
</dbReference>
<dbReference type="GO" id="GO:0000166">
    <property type="term" value="F:nucleotide binding"/>
    <property type="evidence" value="ECO:0007669"/>
    <property type="project" value="UniProtKB-KW"/>
</dbReference>
<evidence type="ECO:0000256" key="4">
    <source>
        <dbReference type="PIRSR" id="PIRSR000188-1"/>
    </source>
</evidence>
<keyword evidence="5" id="KW-0547">Nucleotide-binding</keyword>
<keyword evidence="3 5" id="KW-0520">NAD</keyword>
<dbReference type="SMART" id="SM00839">
    <property type="entry name" value="ELFV_dehydrog"/>
    <property type="match status" value="1"/>
</dbReference>
<dbReference type="PIRSF" id="PIRSF000188">
    <property type="entry name" value="Phe_leu_dh"/>
    <property type="match status" value="1"/>
</dbReference>
<feature type="active site" description="Proton donor/acceptor" evidence="4">
    <location>
        <position position="80"/>
    </location>
</feature>
<reference evidence="8 9" key="2">
    <citation type="journal article" date="2013" name="PLoS ONE">
        <title>INDIGO - INtegrated Data Warehouse of MIcrobial GenOmes with Examples from the Red Sea Extremophiles.</title>
        <authorList>
            <person name="Alam I."/>
            <person name="Antunes A."/>
            <person name="Kamau A.A."/>
            <person name="Ba Alawi W."/>
            <person name="Kalkatawi M."/>
            <person name="Stingl U."/>
            <person name="Bajic V.B."/>
        </authorList>
    </citation>
    <scope>NUCLEOTIDE SEQUENCE [LARGE SCALE GENOMIC DNA]</scope>
    <source>
        <strain evidence="8 9">SSD-17B</strain>
    </source>
</reference>
<dbReference type="AlphaFoldDB" id="U2E9V5"/>
<dbReference type="InterPro" id="IPR046346">
    <property type="entry name" value="Aminoacid_DH-like_N_sf"/>
</dbReference>
<feature type="domain" description="Glutamate/phenylalanine/leucine/valine/L-tryptophan dehydrogenase C-terminal" evidence="7">
    <location>
        <begin position="141"/>
        <end position="350"/>
    </location>
</feature>
<dbReference type="Proteomes" id="UP000005707">
    <property type="component" value="Unassembled WGS sequence"/>
</dbReference>
<dbReference type="EC" id="1.4.1.9" evidence="8"/>
<evidence type="ECO:0000256" key="5">
    <source>
        <dbReference type="PIRSR" id="PIRSR000188-2"/>
    </source>
</evidence>
<dbReference type="Gene3D" id="3.40.50.720">
    <property type="entry name" value="NAD(P)-binding Rossmann-like Domain"/>
    <property type="match status" value="1"/>
</dbReference>
<evidence type="ECO:0000313" key="9">
    <source>
        <dbReference type="Proteomes" id="UP000005707"/>
    </source>
</evidence>
<dbReference type="OrthoDB" id="9803297at2"/>
<evidence type="ECO:0000256" key="6">
    <source>
        <dbReference type="RuleBase" id="RU004417"/>
    </source>
</evidence>
<dbReference type="InParanoid" id="U2E9V5"/>
<dbReference type="InterPro" id="IPR016211">
    <property type="entry name" value="Glu/Phe/Leu/Val/Trp_DH_bac/arc"/>
</dbReference>
<comment type="caution">
    <text evidence="8">The sequence shown here is derived from an EMBL/GenBank/DDBJ whole genome shotgun (WGS) entry which is preliminary data.</text>
</comment>
<dbReference type="CDD" id="cd01075">
    <property type="entry name" value="NAD_bind_Leu_Phe_Val_DH"/>
    <property type="match status" value="1"/>
</dbReference>
<accession>U2E9V5</accession>
<dbReference type="FunFam" id="3.40.50.10860:FF:000010">
    <property type="entry name" value="Leucine dehydrogenase"/>
    <property type="match status" value="1"/>
</dbReference>
<dbReference type="InterPro" id="IPR036291">
    <property type="entry name" value="NAD(P)-bd_dom_sf"/>
</dbReference>
<evidence type="ECO:0000256" key="2">
    <source>
        <dbReference type="ARBA" id="ARBA00023002"/>
    </source>
</evidence>